<dbReference type="AlphaFoldDB" id="A0A2W4L3G3"/>
<evidence type="ECO:0000256" key="2">
    <source>
        <dbReference type="SAM" id="Phobius"/>
    </source>
</evidence>
<evidence type="ECO:0000313" key="3">
    <source>
        <dbReference type="EMBL" id="PZM91623.1"/>
    </source>
</evidence>
<keyword evidence="2" id="KW-0812">Transmembrane</keyword>
<evidence type="ECO:0000256" key="1">
    <source>
        <dbReference type="SAM" id="MobiDB-lite"/>
    </source>
</evidence>
<accession>A0A2W4L3G3</accession>
<name>A0A2W4L3G3_9PSEU</name>
<reference evidence="3" key="1">
    <citation type="submission" date="2018-05" db="EMBL/GenBank/DDBJ databases">
        <authorList>
            <person name="Lanie J.A."/>
            <person name="Ng W.-L."/>
            <person name="Kazmierczak K.M."/>
            <person name="Andrzejewski T.M."/>
            <person name="Davidsen T.M."/>
            <person name="Wayne K.J."/>
            <person name="Tettelin H."/>
            <person name="Glass J.I."/>
            <person name="Rusch D."/>
            <person name="Podicherti R."/>
            <person name="Tsui H.-C.T."/>
            <person name="Winkler M.E."/>
        </authorList>
    </citation>
    <scope>NUCLEOTIDE SEQUENCE</scope>
    <source>
        <strain evidence="3">ZC4RG45</strain>
    </source>
</reference>
<feature type="compositionally biased region" description="Basic and acidic residues" evidence="1">
    <location>
        <begin position="76"/>
        <end position="92"/>
    </location>
</feature>
<keyword evidence="2" id="KW-0472">Membrane</keyword>
<feature type="transmembrane region" description="Helical" evidence="2">
    <location>
        <begin position="7"/>
        <end position="26"/>
    </location>
</feature>
<proteinExistence type="predicted"/>
<dbReference type="EMBL" id="QGUI01000755">
    <property type="protein sequence ID" value="PZM91623.1"/>
    <property type="molecule type" value="Genomic_DNA"/>
</dbReference>
<comment type="caution">
    <text evidence="3">The sequence shown here is derived from an EMBL/GenBank/DDBJ whole genome shotgun (WGS) entry which is preliminary data.</text>
</comment>
<feature type="region of interest" description="Disordered" evidence="1">
    <location>
        <begin position="59"/>
        <end position="114"/>
    </location>
</feature>
<organism evidence="3">
    <name type="scientific">Thermocrispum agreste</name>
    <dbReference type="NCBI Taxonomy" id="37925"/>
    <lineage>
        <taxon>Bacteria</taxon>
        <taxon>Bacillati</taxon>
        <taxon>Actinomycetota</taxon>
        <taxon>Actinomycetes</taxon>
        <taxon>Pseudonocardiales</taxon>
        <taxon>Pseudonocardiaceae</taxon>
        <taxon>Thermocrispum</taxon>
    </lineage>
</organism>
<protein>
    <submittedName>
        <fullName evidence="3">Uncharacterized protein</fullName>
    </submittedName>
</protein>
<sequence length="114" mass="12103">MKAHRTDGLSLTFGLIFLAIVAWWLVAEFIDLSLPNAGWFVAGTLILLGLLGLVGALRPTRPAETDHGPNRGTEPFSKEPTSDEPVIDKPAIDEPTSGSLPAAGDGPTEDRTEP</sequence>
<gene>
    <name evidence="3" type="ORF">DIU77_16650</name>
</gene>
<feature type="transmembrane region" description="Helical" evidence="2">
    <location>
        <begin position="38"/>
        <end position="57"/>
    </location>
</feature>
<keyword evidence="2" id="KW-1133">Transmembrane helix</keyword>